<organism evidence="6 7">
    <name type="scientific">Paractinoplanes aksuensis</name>
    <dbReference type="NCBI Taxonomy" id="2939490"/>
    <lineage>
        <taxon>Bacteria</taxon>
        <taxon>Bacillati</taxon>
        <taxon>Actinomycetota</taxon>
        <taxon>Actinomycetes</taxon>
        <taxon>Micromonosporales</taxon>
        <taxon>Micromonosporaceae</taxon>
        <taxon>Paractinoplanes</taxon>
    </lineage>
</organism>
<dbReference type="SUPFAM" id="SSF49899">
    <property type="entry name" value="Concanavalin A-like lectins/glucanases"/>
    <property type="match status" value="3"/>
</dbReference>
<evidence type="ECO:0000313" key="7">
    <source>
        <dbReference type="Proteomes" id="UP001523369"/>
    </source>
</evidence>
<dbReference type="RefSeq" id="WP_253238319.1">
    <property type="nucleotide sequence ID" value="NZ_JAMYJR010000016.1"/>
</dbReference>
<comment type="caution">
    <text evidence="6">The sequence shown here is derived from an EMBL/GenBank/DDBJ whole genome shotgun (WGS) entry which is preliminary data.</text>
</comment>
<dbReference type="InterPro" id="IPR006558">
    <property type="entry name" value="LamG-like"/>
</dbReference>
<proteinExistence type="predicted"/>
<dbReference type="PANTHER" id="PTHR46943">
    <property type="entry name" value="PENTRAXIN-RELATED PROTEIN PTX3"/>
    <property type="match status" value="1"/>
</dbReference>
<feature type="compositionally biased region" description="Acidic residues" evidence="3">
    <location>
        <begin position="951"/>
        <end position="962"/>
    </location>
</feature>
<dbReference type="InterPro" id="IPR013320">
    <property type="entry name" value="ConA-like_dom_sf"/>
</dbReference>
<keyword evidence="7" id="KW-1185">Reference proteome</keyword>
<dbReference type="Pfam" id="PF13385">
    <property type="entry name" value="Laminin_G_3"/>
    <property type="match status" value="3"/>
</dbReference>
<evidence type="ECO:0000256" key="3">
    <source>
        <dbReference type="SAM" id="MobiDB-lite"/>
    </source>
</evidence>
<feature type="chain" id="PRO_5046428077" evidence="4">
    <location>
        <begin position="28"/>
        <end position="1425"/>
    </location>
</feature>
<gene>
    <name evidence="6" type="ORF">M1L60_16635</name>
</gene>
<feature type="domain" description="LamG-like jellyroll fold" evidence="5">
    <location>
        <begin position="1045"/>
        <end position="1193"/>
    </location>
</feature>
<evidence type="ECO:0000256" key="1">
    <source>
        <dbReference type="ARBA" id="ARBA00022729"/>
    </source>
</evidence>
<evidence type="ECO:0000256" key="2">
    <source>
        <dbReference type="ARBA" id="ARBA00023157"/>
    </source>
</evidence>
<protein>
    <submittedName>
        <fullName evidence="6">LamG domain-containing protein</fullName>
    </submittedName>
</protein>
<evidence type="ECO:0000256" key="4">
    <source>
        <dbReference type="SAM" id="SignalP"/>
    </source>
</evidence>
<reference evidence="6 7" key="1">
    <citation type="submission" date="2022-06" db="EMBL/GenBank/DDBJ databases">
        <title>New Species of the Genus Actinoplanes, ActinopZanes ferrugineus.</title>
        <authorList>
            <person name="Ding P."/>
        </authorList>
    </citation>
    <scope>NUCLEOTIDE SEQUENCE [LARGE SCALE GENOMIC DNA]</scope>
    <source>
        <strain evidence="6 7">TRM88003</strain>
    </source>
</reference>
<dbReference type="Gene3D" id="2.60.120.200">
    <property type="match status" value="3"/>
</dbReference>
<dbReference type="EMBL" id="JAMYJR010000016">
    <property type="protein sequence ID" value="MCO8272222.1"/>
    <property type="molecule type" value="Genomic_DNA"/>
</dbReference>
<feature type="domain" description="LamG-like jellyroll fold" evidence="5">
    <location>
        <begin position="1275"/>
        <end position="1417"/>
    </location>
</feature>
<feature type="compositionally biased region" description="Pro residues" evidence="3">
    <location>
        <begin position="963"/>
        <end position="973"/>
    </location>
</feature>
<dbReference type="PANTHER" id="PTHR46943:SF1">
    <property type="entry name" value="PENTRAXIN-RELATED PROTEIN PTX3"/>
    <property type="match status" value="1"/>
</dbReference>
<dbReference type="Proteomes" id="UP001523369">
    <property type="component" value="Unassembled WGS sequence"/>
</dbReference>
<feature type="compositionally biased region" description="Acidic residues" evidence="3">
    <location>
        <begin position="975"/>
        <end position="1003"/>
    </location>
</feature>
<keyword evidence="1 4" id="KW-0732">Signal</keyword>
<dbReference type="Gene3D" id="2.60.40.10">
    <property type="entry name" value="Immunoglobulins"/>
    <property type="match status" value="1"/>
</dbReference>
<feature type="region of interest" description="Disordered" evidence="3">
    <location>
        <begin position="224"/>
        <end position="265"/>
    </location>
</feature>
<dbReference type="InterPro" id="IPR042837">
    <property type="entry name" value="PTX3"/>
</dbReference>
<feature type="signal peptide" evidence="4">
    <location>
        <begin position="1"/>
        <end position="27"/>
    </location>
</feature>
<evidence type="ECO:0000259" key="5">
    <source>
        <dbReference type="SMART" id="SM00560"/>
    </source>
</evidence>
<dbReference type="SMART" id="SM00560">
    <property type="entry name" value="LamGL"/>
    <property type="match status" value="3"/>
</dbReference>
<feature type="compositionally biased region" description="Pro residues" evidence="3">
    <location>
        <begin position="938"/>
        <end position="950"/>
    </location>
</feature>
<evidence type="ECO:0000313" key="6">
    <source>
        <dbReference type="EMBL" id="MCO8272222.1"/>
    </source>
</evidence>
<sequence length="1425" mass="150096">MTPTRIAQGAVLAILATFLSTAWTPSAAPAAPAECAAEAETEAAAQRLAAQCNRPVEVLAEADESTKVLAQPSGSFTLESYAEPQRVERGNRWVALDTTLERSGDGRFRPRAAADVSFSAGGAGPLATYRDGGADFSLTWPEALPAGVVGGDAVTYPEVYPDVDLVVRAVAGGFSHVLVVKSAVGAAHPEVRESSYAIGGTATVTATGDEVLVKGPAGVIAGAPGATGWDSTSTRAQPATDGLRSRPEQINGEPSSVRGPGDLAQQSELDVRVANRTLTVRAPAELLSEQATYPVYIDPTYTKYYAKWIPVNKSRPGTKWVSGNSWPREVIRLGSNFEDYSDVWRGHFQFDISSLKGKRLINTPSVDAYLTHSAWCAGESLALWQTNAIDGNTPTWNGMKGKWLHDKALHTKTVKVNSACGGGQKPAWVKFNAGGVKTHVQRHADLDYNSITFGLRVPSESGGHWIKGERGKVKLIAEYRSKPTTPVAVRTAPGGNCAASPGPWINDSTPALYGRATDADNSVRVVFDLNGPTAPGDWTSAAVGSAKEASYTTPALKDGSYNWRVYGTDGTDKTGWSGTCYFRQDHTPPTLPLIERKAGTPAPELGKPVTLVFSSTDALSGVQRFDYGIGVDAKSENKAATSNKAEVTFTADSGRTQIYVWARDNAANYSTRAIYNIFTGRVTPVEPMGVWRMTSNLRDDSGTMDDSGAISEQAVEKDLKWTATTAPAWTADRQNRGGTALTFTGAACATTVPVVRSDAPFTVAAWVKLGDKTANRTILAVGGTNAPAFVLAYHKDSDRWETAITNADATSVTWTIARGSASPLLNQWQHVAATVDPVGKVLRLYVDGVVAATASITALPWRGAARTLVGCGGNATVTNAPMIGALDSVAVWSGLLSEAQIAAARDELPAAGVAAAWKLRGNGADASGHGHDLTVPEPVVPTTPPPTPEPEPTDDPTPEPDPSETPLPEPTEPGDPNEPDPTGDPEVPEETEEPTEDPTEEPTPDPTPTVPMEWTADQYARPDSAWYVSGDRCATVGHNVVRSDESFSLALWARLDDAGAMNQTLVGTDGTRVSGWFLGARNNGQGVPFWSLMMKASDLETSGSEWAGGTTEAFAATVGQWTHLVATYSATSKTMTLFVNGAKVASVARTTGTNWSAPGSFTLGCAKYAGAPADFFRGAITDVKVWRGALTEAQATAVKGANPPVKSEGWWPLEGPRASEPTNFEDRSGNARHLSVAGAYTWEQDRFASRNGALGLALAQGSCAETTGAPVRSDGSFSVAAWVSLDDLTGTRTVLSQSGAAGPGFRIEHLGSANRLRVVMPQSDVAGAPVVEVRSLAAPVAGTWTHVAAVFDLPARKLRFFVDGEPQGEGVAVAFTPWSATGPLTVGCSGPTGGARSNYLGGVVDDVRVWSSTVDPDLFGTFAHA</sequence>
<feature type="region of interest" description="Disordered" evidence="3">
    <location>
        <begin position="924"/>
        <end position="1013"/>
    </location>
</feature>
<keyword evidence="2" id="KW-1015">Disulfide bond</keyword>
<dbReference type="InterPro" id="IPR013783">
    <property type="entry name" value="Ig-like_fold"/>
</dbReference>
<name>A0ABT1DN11_9ACTN</name>
<feature type="domain" description="LamG-like jellyroll fold" evidence="5">
    <location>
        <begin position="759"/>
        <end position="899"/>
    </location>
</feature>
<accession>A0ABT1DN11</accession>